<evidence type="ECO:0000313" key="2">
    <source>
        <dbReference type="EMBL" id="WFN35959.1"/>
    </source>
</evidence>
<protein>
    <submittedName>
        <fullName evidence="2">NAD(P)/FAD-dependent oxidoreductase</fullName>
    </submittedName>
</protein>
<accession>A0AAF0FVX4</accession>
<dbReference type="RefSeq" id="WP_278098798.1">
    <property type="nucleotide sequence ID" value="NZ_CP091092.1"/>
</dbReference>
<name>A0AAF0FVX4_9EURY</name>
<feature type="domain" description="Amine oxidase" evidence="1">
    <location>
        <begin position="10"/>
        <end position="403"/>
    </location>
</feature>
<reference evidence="2" key="1">
    <citation type="submission" date="2022-01" db="EMBL/GenBank/DDBJ databases">
        <title>Complete genome of Methanomicrobium antiquum DSM 21220.</title>
        <authorList>
            <person name="Chen S.-C."/>
            <person name="You Y.-T."/>
            <person name="Zhou Y.-Z."/>
            <person name="Lai M.-C."/>
        </authorList>
    </citation>
    <scope>NUCLEOTIDE SEQUENCE</scope>
    <source>
        <strain evidence="2">DSM 21220</strain>
    </source>
</reference>
<proteinExistence type="predicted"/>
<gene>
    <name evidence="2" type="ORF">L1994_07285</name>
</gene>
<evidence type="ECO:0000313" key="3">
    <source>
        <dbReference type="Proteomes" id="UP001218895"/>
    </source>
</evidence>
<dbReference type="PANTHER" id="PTHR42923:SF3">
    <property type="entry name" value="PROTOPORPHYRINOGEN OXIDASE"/>
    <property type="match status" value="1"/>
</dbReference>
<organism evidence="2 3">
    <name type="scientific">Methanomicrobium antiquum</name>
    <dbReference type="NCBI Taxonomy" id="487686"/>
    <lineage>
        <taxon>Archaea</taxon>
        <taxon>Methanobacteriati</taxon>
        <taxon>Methanobacteriota</taxon>
        <taxon>Stenosarchaea group</taxon>
        <taxon>Methanomicrobia</taxon>
        <taxon>Methanomicrobiales</taxon>
        <taxon>Methanomicrobiaceae</taxon>
        <taxon>Methanomicrobium</taxon>
    </lineage>
</organism>
<dbReference type="AlphaFoldDB" id="A0AAF0FVX4"/>
<sequence>MDICIIGGGLSGLSAAYSLREKADITILEEKEKLGGCLSSSKAKNGCIEDFYHHCFSGDNNLFELSDSLGISDNLEWLSGSTGYYANDKIYPLTTPIEILRYPLLSILDKFRLAILTIKSKNYNLSSLDEISAKDFIIEKCGISVYNSFFEPLLNSKYGNFKESVSAAWLISRIAIRSDRKTGGEKLGYFRDGYNLLIKSLETELENSGCIIKKGTKAELINFNGSKWEVNGAAYDALISTINPRCLTKIGGPEFPEIPYQGAACMTIGLKREVTKGIYWLNMKDKAPYGAVIGHTNFIPPENYGEHIVYLASYFKDKPEENLEEIMIKDFCNRFDVKDDEINWYRLNIEKFAGPVYIKGYQKMVPEYEKEGIFLAGMFSQSNYPERSMEGSIIAGKKVASEICRKYNI</sequence>
<dbReference type="InterPro" id="IPR002937">
    <property type="entry name" value="Amino_oxidase"/>
</dbReference>
<evidence type="ECO:0000259" key="1">
    <source>
        <dbReference type="Pfam" id="PF01593"/>
    </source>
</evidence>
<dbReference type="PANTHER" id="PTHR42923">
    <property type="entry name" value="PROTOPORPHYRINOGEN OXIDASE"/>
    <property type="match status" value="1"/>
</dbReference>
<dbReference type="NCBIfam" id="NF005560">
    <property type="entry name" value="PRK07233.1"/>
    <property type="match status" value="1"/>
</dbReference>
<dbReference type="SUPFAM" id="SSF51905">
    <property type="entry name" value="FAD/NAD(P)-binding domain"/>
    <property type="match status" value="1"/>
</dbReference>
<dbReference type="InterPro" id="IPR036188">
    <property type="entry name" value="FAD/NAD-bd_sf"/>
</dbReference>
<dbReference type="Proteomes" id="UP001218895">
    <property type="component" value="Chromosome"/>
</dbReference>
<dbReference type="GeneID" id="79950189"/>
<dbReference type="GO" id="GO:0016491">
    <property type="term" value="F:oxidoreductase activity"/>
    <property type="evidence" value="ECO:0007669"/>
    <property type="project" value="InterPro"/>
</dbReference>
<dbReference type="KEGG" id="manq:L1994_07285"/>
<dbReference type="Gene3D" id="3.50.50.60">
    <property type="entry name" value="FAD/NAD(P)-binding domain"/>
    <property type="match status" value="1"/>
</dbReference>
<keyword evidence="3" id="KW-1185">Reference proteome</keyword>
<dbReference type="Pfam" id="PF01593">
    <property type="entry name" value="Amino_oxidase"/>
    <property type="match status" value="1"/>
</dbReference>
<dbReference type="EMBL" id="CP091092">
    <property type="protein sequence ID" value="WFN35959.1"/>
    <property type="molecule type" value="Genomic_DNA"/>
</dbReference>
<dbReference type="InterPro" id="IPR050464">
    <property type="entry name" value="Zeta_carotene_desat/Oxidored"/>
</dbReference>